<proteinExistence type="predicted"/>
<dbReference type="Proteomes" id="UP000186795">
    <property type="component" value="Unassembled WGS sequence"/>
</dbReference>
<feature type="region of interest" description="Disordered" evidence="1">
    <location>
        <begin position="153"/>
        <end position="185"/>
    </location>
</feature>
<evidence type="ECO:0000256" key="1">
    <source>
        <dbReference type="SAM" id="MobiDB-lite"/>
    </source>
</evidence>
<dbReference type="AlphaFoldDB" id="A0A1N7KHI6"/>
<dbReference type="EMBL" id="FTOD01000003">
    <property type="protein sequence ID" value="SIS61007.1"/>
    <property type="molecule type" value="Genomic_DNA"/>
</dbReference>
<dbReference type="PROSITE" id="PS51257">
    <property type="entry name" value="PROKAR_LIPOPROTEIN"/>
    <property type="match status" value="1"/>
</dbReference>
<feature type="domain" description="PrcB C-terminal" evidence="3">
    <location>
        <begin position="81"/>
        <end position="137"/>
    </location>
</feature>
<dbReference type="InterPro" id="IPR025748">
    <property type="entry name" value="PrcB_C_dom"/>
</dbReference>
<protein>
    <submittedName>
        <fullName evidence="4">PrcB C-terminal</fullName>
    </submittedName>
</protein>
<sequence>MRNWKVTLLMFTMFALVAAGCGTPFHSDDARGGSGKSWEPLQFRQESQNSLPDEVKQRQVEVMQTAGDQFSHTEVNSGDRTYLILALGQRPTGGYSIRINEVVQKGNTIRIHAEEVPPAPDAFTTQAISSPRTVISLASPKGEVKFDYRIGRTKDSKEASPAKPASHAVSVDDPEPRKLDARPEPRLAALPDTVKQKVEELRSRLHGGEAVVHHGDQTYLIIALGQRRSGGYGVALESIQQKDRKIHVHARETAPAPGTFSLSALTNPVHVFSLARPDHPMEYAFHVQTKSSPPGGGEIRD</sequence>
<evidence type="ECO:0000259" key="3">
    <source>
        <dbReference type="Pfam" id="PF14343"/>
    </source>
</evidence>
<evidence type="ECO:0000256" key="2">
    <source>
        <dbReference type="SAM" id="SignalP"/>
    </source>
</evidence>
<reference evidence="5" key="1">
    <citation type="submission" date="2017-01" db="EMBL/GenBank/DDBJ databases">
        <authorList>
            <person name="Varghese N."/>
            <person name="Submissions S."/>
        </authorList>
    </citation>
    <scope>NUCLEOTIDE SEQUENCE [LARGE SCALE GENOMIC DNA]</scope>
    <source>
        <strain evidence="5">DSM 45196</strain>
    </source>
</reference>
<name>A0A1N7KHI6_9BACL</name>
<dbReference type="Pfam" id="PF14343">
    <property type="entry name" value="PrcB_C"/>
    <property type="match status" value="2"/>
</dbReference>
<evidence type="ECO:0000313" key="5">
    <source>
        <dbReference type="Proteomes" id="UP000186795"/>
    </source>
</evidence>
<evidence type="ECO:0000313" key="4">
    <source>
        <dbReference type="EMBL" id="SIS61007.1"/>
    </source>
</evidence>
<keyword evidence="2" id="KW-0732">Signal</keyword>
<gene>
    <name evidence="4" type="ORF">SAMN05421790_10374</name>
</gene>
<feature type="signal peptide" evidence="2">
    <location>
        <begin position="1"/>
        <end position="18"/>
    </location>
</feature>
<dbReference type="RefSeq" id="WP_076524010.1">
    <property type="nucleotide sequence ID" value="NZ_CP048103.1"/>
</dbReference>
<keyword evidence="5" id="KW-1185">Reference proteome</keyword>
<feature type="chain" id="PRO_5039670711" evidence="2">
    <location>
        <begin position="19"/>
        <end position="301"/>
    </location>
</feature>
<accession>A0A1N7KHI6</accession>
<feature type="compositionally biased region" description="Basic and acidic residues" evidence="1">
    <location>
        <begin position="174"/>
        <end position="185"/>
    </location>
</feature>
<feature type="domain" description="PrcB C-terminal" evidence="3">
    <location>
        <begin position="218"/>
        <end position="273"/>
    </location>
</feature>
<organism evidence="4 5">
    <name type="scientific">Kroppenstedtia eburnea</name>
    <dbReference type="NCBI Taxonomy" id="714067"/>
    <lineage>
        <taxon>Bacteria</taxon>
        <taxon>Bacillati</taxon>
        <taxon>Bacillota</taxon>
        <taxon>Bacilli</taxon>
        <taxon>Bacillales</taxon>
        <taxon>Thermoactinomycetaceae</taxon>
        <taxon>Kroppenstedtia</taxon>
    </lineage>
</organism>
<dbReference type="OrthoDB" id="2476445at2"/>